<protein>
    <submittedName>
        <fullName evidence="2">Uncharacterized protein</fullName>
    </submittedName>
</protein>
<dbReference type="AlphaFoldDB" id="U9U227"/>
<accession>U9U227</accession>
<evidence type="ECO:0000313" key="2">
    <source>
        <dbReference type="EMBL" id="ESA12628.1"/>
    </source>
</evidence>
<dbReference type="EMBL" id="KI284738">
    <property type="protein sequence ID" value="ESA12628.1"/>
    <property type="molecule type" value="Genomic_DNA"/>
</dbReference>
<proteinExistence type="predicted"/>
<dbReference type="HOGENOM" id="CLU_162857_2_0_1"/>
<dbReference type="VEuPathDB" id="FungiDB:RhiirFUN_024306"/>
<name>U9U227_RHIID</name>
<sequence>MSTNSNTSSTSNNNSSSQTQPSNSNDNVYRGVNDQGNKWTHRGDSVASGGSYHYSNQDNSYYYQNPDGSRYYNDGNGFSSYKKLIYHKYHQSMKCIPYHNEELSQIALESPLPSPDLLTMIALPV</sequence>
<feature type="compositionally biased region" description="Low complexity" evidence="1">
    <location>
        <begin position="1"/>
        <end position="25"/>
    </location>
</feature>
<gene>
    <name evidence="2" type="ORF">GLOINDRAFT_26927</name>
</gene>
<evidence type="ECO:0000256" key="1">
    <source>
        <dbReference type="SAM" id="MobiDB-lite"/>
    </source>
</evidence>
<feature type="region of interest" description="Disordered" evidence="1">
    <location>
        <begin position="1"/>
        <end position="59"/>
    </location>
</feature>
<organism evidence="2">
    <name type="scientific">Rhizophagus irregularis (strain DAOM 181602 / DAOM 197198 / MUCL 43194)</name>
    <name type="common">Arbuscular mycorrhizal fungus</name>
    <name type="synonym">Glomus intraradices</name>
    <dbReference type="NCBI Taxonomy" id="747089"/>
    <lineage>
        <taxon>Eukaryota</taxon>
        <taxon>Fungi</taxon>
        <taxon>Fungi incertae sedis</taxon>
        <taxon>Mucoromycota</taxon>
        <taxon>Glomeromycotina</taxon>
        <taxon>Glomeromycetes</taxon>
        <taxon>Glomerales</taxon>
        <taxon>Glomeraceae</taxon>
        <taxon>Rhizophagus</taxon>
    </lineage>
</organism>
<reference evidence="2" key="1">
    <citation type="submission" date="2013-07" db="EMBL/GenBank/DDBJ databases">
        <title>The genome of an arbuscular mycorrhizal fungus provides insights into the evolution of the oldest plant symbiosis.</title>
        <authorList>
            <consortium name="DOE Joint Genome Institute"/>
            <person name="Tisserant E."/>
            <person name="Malbreil M."/>
            <person name="Kuo A."/>
            <person name="Kohler A."/>
            <person name="Symeonidi A."/>
            <person name="Balestrini R."/>
            <person name="Charron P."/>
            <person name="Duensing N."/>
            <person name="Frei-dit-Frey N."/>
            <person name="Gianinazzi-Pearson V."/>
            <person name="Gilbert B."/>
            <person name="Handa Y."/>
            <person name="Hijri M."/>
            <person name="Kaul R."/>
            <person name="Kawaguchi M."/>
            <person name="Krajinski F."/>
            <person name="Lammers P."/>
            <person name="Lapierre D."/>
            <person name="Masclaux F.G."/>
            <person name="Murat C."/>
            <person name="Morin E."/>
            <person name="Ndikumana S."/>
            <person name="Pagni M."/>
            <person name="Petitpierre D."/>
            <person name="Requena N."/>
            <person name="Rosikiewicz P."/>
            <person name="Riley R."/>
            <person name="Saito K."/>
            <person name="San Clemente H."/>
            <person name="Shapiro H."/>
            <person name="van Tuinen D."/>
            <person name="Becard G."/>
            <person name="Bonfante P."/>
            <person name="Paszkowski U."/>
            <person name="Shachar-Hill Y."/>
            <person name="Young J.P."/>
            <person name="Sanders I.R."/>
            <person name="Henrissat B."/>
            <person name="Rensing S.A."/>
            <person name="Grigoriev I.V."/>
            <person name="Corradi N."/>
            <person name="Roux C."/>
            <person name="Martin F."/>
        </authorList>
    </citation>
    <scope>NUCLEOTIDE SEQUENCE</scope>
    <source>
        <strain evidence="2">DAOM 197198</strain>
    </source>
</reference>